<comment type="pathway">
    <text evidence="3">Sphingolipid metabolism.</text>
</comment>
<keyword evidence="10 15" id="KW-1133">Transmembrane helix</keyword>
<keyword evidence="9 15" id="KW-0812">Transmembrane</keyword>
<dbReference type="VEuPathDB" id="FungiDB:B9J08_000009"/>
<comment type="similarity">
    <text evidence="4">Belongs to the glycosyltransferase 2 family.</text>
</comment>
<evidence type="ECO:0000256" key="12">
    <source>
        <dbReference type="ARBA" id="ARBA00031017"/>
    </source>
</evidence>
<dbReference type="InterPro" id="IPR029044">
    <property type="entry name" value="Nucleotide-diphossugar_trans"/>
</dbReference>
<dbReference type="VEuPathDB" id="FungiDB:CJJ09_001970"/>
<protein>
    <recommendedName>
        <fullName evidence="6">Ceramide glucosyltransferase</fullName>
        <ecNumber evidence="5">2.4.1.80</ecNumber>
    </recommendedName>
    <alternativeName>
        <fullName evidence="13">Glucosylceramide synthase</fullName>
    </alternativeName>
    <alternativeName>
        <fullName evidence="14">UDP-glucose ceramide glucosyltransferase</fullName>
    </alternativeName>
    <alternativeName>
        <fullName evidence="12">UDP-glucose:N-acylsphingosine D-glucosyltransferase</fullName>
    </alternativeName>
</protein>
<evidence type="ECO:0000313" key="16">
    <source>
        <dbReference type="EMBL" id="KND97332.1"/>
    </source>
</evidence>
<dbReference type="PANTHER" id="PTHR12726:SF0">
    <property type="entry name" value="CERAMIDE GLUCOSYLTRANSFERASE"/>
    <property type="match status" value="1"/>
</dbReference>
<keyword evidence="8" id="KW-0808">Transferase</keyword>
<evidence type="ECO:0000313" key="17">
    <source>
        <dbReference type="Proteomes" id="UP000037122"/>
    </source>
</evidence>
<feature type="transmembrane region" description="Helical" evidence="15">
    <location>
        <begin position="12"/>
        <end position="33"/>
    </location>
</feature>
<evidence type="ECO:0000256" key="9">
    <source>
        <dbReference type="ARBA" id="ARBA00022692"/>
    </source>
</evidence>
<gene>
    <name evidence="16" type="ORF">QG37_05706</name>
</gene>
<sequence>MGLLAALAAFLLLWYTIILLVAVAGFVCIAFVFRRPLPPTHDLRKLEPVTIIRPIKGIDPELSLCLESSFLQNYPSEKLQIIFCIDDVSDPAMPILQELIAKYPHIDASILVSQPGSDYYGPNPKVNNLAKGFRLAKHDIVWILDSNVWALPNIVANSVAAMMNNTNCGNRINHRGRKVRLVHHVPLAVSLDMSVAGSSLDEMFLFTSHSKFYVSLNNLSIAPCVNGKSNMYRKSDLDHAVALIPSKPSEFFHEQSVINDAANVAAKGPGNSISFFAKYIGEDNMIGIALWEYCFGRTALTGDVVLQPLISLTDSIKAYFNRRVRWLRVRKYMVLAATLIEPTTELIVCGCMGTFGLSVLLWDRFFSWKFFLFHMVCWLICDYTQYNIWQHHLDLVVSPPYWFSNMDSKRRTFTQWCQLWMMREAFALPIWITAMIGHEVNWRGRPFRIKQDLSAEEL</sequence>
<organism evidence="16 17">
    <name type="scientific">Candidozyma auris</name>
    <name type="common">Yeast</name>
    <name type="synonym">Candida auris</name>
    <dbReference type="NCBI Taxonomy" id="498019"/>
    <lineage>
        <taxon>Eukaryota</taxon>
        <taxon>Fungi</taxon>
        <taxon>Dikarya</taxon>
        <taxon>Ascomycota</taxon>
        <taxon>Saccharomycotina</taxon>
        <taxon>Pichiomycetes</taxon>
        <taxon>Metschnikowiaceae</taxon>
        <taxon>Candidozyma</taxon>
    </lineage>
</organism>
<dbReference type="EC" id="2.4.1.80" evidence="5"/>
<evidence type="ECO:0000256" key="1">
    <source>
        <dbReference type="ARBA" id="ARBA00004141"/>
    </source>
</evidence>
<dbReference type="UniPathway" id="UPA00222"/>
<comment type="subcellular location">
    <subcellularLocation>
        <location evidence="1">Membrane</location>
        <topology evidence="1">Multi-pass membrane protein</topology>
    </subcellularLocation>
</comment>
<evidence type="ECO:0000256" key="4">
    <source>
        <dbReference type="ARBA" id="ARBA00006739"/>
    </source>
</evidence>
<dbReference type="GO" id="GO:0016020">
    <property type="term" value="C:membrane"/>
    <property type="evidence" value="ECO:0007669"/>
    <property type="project" value="UniProtKB-SubCell"/>
</dbReference>
<dbReference type="AlphaFoldDB" id="A0A0L0NT34"/>
<evidence type="ECO:0000256" key="8">
    <source>
        <dbReference type="ARBA" id="ARBA00022679"/>
    </source>
</evidence>
<dbReference type="VEuPathDB" id="FungiDB:QG37_05706"/>
<evidence type="ECO:0000256" key="10">
    <source>
        <dbReference type="ARBA" id="ARBA00022989"/>
    </source>
</evidence>
<evidence type="ECO:0000256" key="6">
    <source>
        <dbReference type="ARBA" id="ARBA00019988"/>
    </source>
</evidence>
<evidence type="ECO:0000256" key="2">
    <source>
        <dbReference type="ARBA" id="ARBA00004760"/>
    </source>
</evidence>
<evidence type="ECO:0000256" key="7">
    <source>
        <dbReference type="ARBA" id="ARBA00022676"/>
    </source>
</evidence>
<evidence type="ECO:0000256" key="13">
    <source>
        <dbReference type="ARBA" id="ARBA00031543"/>
    </source>
</evidence>
<dbReference type="VEuPathDB" id="FungiDB:CJI96_0001446"/>
<comment type="pathway">
    <text evidence="2">Lipid metabolism; sphingolipid metabolism.</text>
</comment>
<dbReference type="GO" id="GO:0008120">
    <property type="term" value="F:ceramide glucosyltransferase activity"/>
    <property type="evidence" value="ECO:0007669"/>
    <property type="project" value="UniProtKB-EC"/>
</dbReference>
<accession>A0A0L0NT34</accession>
<name>A0A0L0NT34_CANAR</name>
<keyword evidence="7" id="KW-0328">Glycosyltransferase</keyword>
<evidence type="ECO:0000256" key="15">
    <source>
        <dbReference type="SAM" id="Phobius"/>
    </source>
</evidence>
<evidence type="ECO:0000256" key="3">
    <source>
        <dbReference type="ARBA" id="ARBA00004991"/>
    </source>
</evidence>
<dbReference type="PANTHER" id="PTHR12726">
    <property type="entry name" value="CERAMIDE GLUCOSYLTRANSFERASE"/>
    <property type="match status" value="1"/>
</dbReference>
<reference evidence="17" key="1">
    <citation type="journal article" date="2015" name="BMC Genomics">
        <title>Draft genome of a commonly misdiagnosed multidrug resistant pathogen Candida auris.</title>
        <authorList>
            <person name="Chatterjee S."/>
            <person name="Alampalli S.V."/>
            <person name="Nageshan R.K."/>
            <person name="Chettiar S.T."/>
            <person name="Joshi S."/>
            <person name="Tatu U.S."/>
        </authorList>
    </citation>
    <scope>NUCLEOTIDE SEQUENCE [LARGE SCALE GENOMIC DNA]</scope>
    <source>
        <strain evidence="17">6684</strain>
    </source>
</reference>
<dbReference type="VEuPathDB" id="FungiDB:CJJ07_003170"/>
<dbReference type="InterPro" id="IPR025993">
    <property type="entry name" value="Ceramide_glucosylTrfase"/>
</dbReference>
<dbReference type="CDD" id="cd02520">
    <property type="entry name" value="Glucosylceramide_synthase"/>
    <property type="match status" value="1"/>
</dbReference>
<evidence type="ECO:0000256" key="5">
    <source>
        <dbReference type="ARBA" id="ARBA00012699"/>
    </source>
</evidence>
<evidence type="ECO:0000256" key="14">
    <source>
        <dbReference type="ARBA" id="ARBA00032575"/>
    </source>
</evidence>
<dbReference type="Pfam" id="PF13506">
    <property type="entry name" value="Glyco_transf_21"/>
    <property type="match status" value="1"/>
</dbReference>
<evidence type="ECO:0000256" key="11">
    <source>
        <dbReference type="ARBA" id="ARBA00023136"/>
    </source>
</evidence>
<dbReference type="GO" id="GO:0006679">
    <property type="term" value="P:glucosylceramide biosynthetic process"/>
    <property type="evidence" value="ECO:0007669"/>
    <property type="project" value="TreeGrafter"/>
</dbReference>
<dbReference type="EMBL" id="LGST01000041">
    <property type="protein sequence ID" value="KND97332.1"/>
    <property type="molecule type" value="Genomic_DNA"/>
</dbReference>
<proteinExistence type="inferred from homology"/>
<dbReference type="VEuPathDB" id="FungiDB:CJI97_000016"/>
<dbReference type="Gene3D" id="3.90.550.10">
    <property type="entry name" value="Spore Coat Polysaccharide Biosynthesis Protein SpsA, Chain A"/>
    <property type="match status" value="1"/>
</dbReference>
<keyword evidence="11 15" id="KW-0472">Membrane</keyword>
<comment type="caution">
    <text evidence="16">The sequence shown here is derived from an EMBL/GenBank/DDBJ whole genome shotgun (WGS) entry which is preliminary data.</text>
</comment>
<dbReference type="Proteomes" id="UP000037122">
    <property type="component" value="Unassembled WGS sequence"/>
</dbReference>
<dbReference type="SUPFAM" id="SSF53448">
    <property type="entry name" value="Nucleotide-diphospho-sugar transferases"/>
    <property type="match status" value="1"/>
</dbReference>